<dbReference type="Proteomes" id="UP000492821">
    <property type="component" value="Unassembled WGS sequence"/>
</dbReference>
<organism evidence="1 2">
    <name type="scientific">Panagrellus redivivus</name>
    <name type="common">Microworm</name>
    <dbReference type="NCBI Taxonomy" id="6233"/>
    <lineage>
        <taxon>Eukaryota</taxon>
        <taxon>Metazoa</taxon>
        <taxon>Ecdysozoa</taxon>
        <taxon>Nematoda</taxon>
        <taxon>Chromadorea</taxon>
        <taxon>Rhabditida</taxon>
        <taxon>Tylenchina</taxon>
        <taxon>Panagrolaimomorpha</taxon>
        <taxon>Panagrolaimoidea</taxon>
        <taxon>Panagrolaimidae</taxon>
        <taxon>Panagrellus</taxon>
    </lineage>
</organism>
<evidence type="ECO:0000313" key="2">
    <source>
        <dbReference type="WBParaSite" id="Pan_g6801.t1"/>
    </source>
</evidence>
<dbReference type="WBParaSite" id="Pan_g6801.t1">
    <property type="protein sequence ID" value="Pan_g6801.t1"/>
    <property type="gene ID" value="Pan_g6801"/>
</dbReference>
<proteinExistence type="predicted"/>
<name>A0A7E4W6V0_PANRE</name>
<reference evidence="1" key="1">
    <citation type="journal article" date="2013" name="Genetics">
        <title>The draft genome and transcriptome of Panagrellus redivivus are shaped by the harsh demands of a free-living lifestyle.</title>
        <authorList>
            <person name="Srinivasan J."/>
            <person name="Dillman A.R."/>
            <person name="Macchietto M.G."/>
            <person name="Heikkinen L."/>
            <person name="Lakso M."/>
            <person name="Fracchia K.M."/>
            <person name="Antoshechkin I."/>
            <person name="Mortazavi A."/>
            <person name="Wong G."/>
            <person name="Sternberg P.W."/>
        </authorList>
    </citation>
    <scope>NUCLEOTIDE SEQUENCE [LARGE SCALE GENOMIC DNA]</scope>
    <source>
        <strain evidence="1">MT8872</strain>
    </source>
</reference>
<reference evidence="2" key="2">
    <citation type="submission" date="2020-10" db="UniProtKB">
        <authorList>
            <consortium name="WormBaseParasite"/>
        </authorList>
    </citation>
    <scope>IDENTIFICATION</scope>
</reference>
<protein>
    <submittedName>
        <fullName evidence="2">LSM14 domain-containing protein</fullName>
    </submittedName>
</protein>
<dbReference type="AlphaFoldDB" id="A0A7E4W6V0"/>
<keyword evidence="1" id="KW-1185">Reference proteome</keyword>
<accession>A0A7E4W6V0</accession>
<evidence type="ECO:0000313" key="1">
    <source>
        <dbReference type="Proteomes" id="UP000492821"/>
    </source>
</evidence>
<sequence length="67" mass="7325">MRQVQNLTLSWTGRRLDAFFAQGSVYHSSIVETMELGSGAGSTNPDTSNKGNHAINTEVVNKKLVFL</sequence>